<evidence type="ECO:0000256" key="7">
    <source>
        <dbReference type="ARBA" id="ARBA00023040"/>
    </source>
</evidence>
<gene>
    <name evidence="16" type="primary">LOC115457146</name>
</gene>
<evidence type="ECO:0000259" key="14">
    <source>
        <dbReference type="PROSITE" id="PS50262"/>
    </source>
</evidence>
<dbReference type="GO" id="GO:0004984">
    <property type="term" value="F:olfactory receptor activity"/>
    <property type="evidence" value="ECO:0007669"/>
    <property type="project" value="InterPro"/>
</dbReference>
<dbReference type="InParanoid" id="A0A6P7WWY0"/>
<dbReference type="OrthoDB" id="9902777at2759"/>
<evidence type="ECO:0000256" key="9">
    <source>
        <dbReference type="ARBA" id="ARBA00023170"/>
    </source>
</evidence>
<dbReference type="InterPro" id="IPR000276">
    <property type="entry name" value="GPCR_Rhodpsn"/>
</dbReference>
<dbReference type="GeneID" id="115457146"/>
<dbReference type="InterPro" id="IPR017452">
    <property type="entry name" value="GPCR_Rhodpsn_7TM"/>
</dbReference>
<keyword evidence="11 12" id="KW-0807">Transducer</keyword>
<name>A0A6P7WWY0_9AMPH</name>
<feature type="transmembrane region" description="Helical" evidence="13">
    <location>
        <begin position="198"/>
        <end position="224"/>
    </location>
</feature>
<evidence type="ECO:0000256" key="6">
    <source>
        <dbReference type="ARBA" id="ARBA00022989"/>
    </source>
</evidence>
<evidence type="ECO:0000256" key="11">
    <source>
        <dbReference type="ARBA" id="ARBA00023224"/>
    </source>
</evidence>
<keyword evidence="6 13" id="KW-1133">Transmembrane helix</keyword>
<evidence type="ECO:0000256" key="5">
    <source>
        <dbReference type="ARBA" id="ARBA00022725"/>
    </source>
</evidence>
<dbReference type="InterPro" id="IPR047132">
    <property type="entry name" value="Olfact_rcpt_6C-like"/>
</dbReference>
<keyword evidence="15" id="KW-1185">Reference proteome</keyword>
<feature type="transmembrane region" description="Helical" evidence="13">
    <location>
        <begin position="236"/>
        <end position="256"/>
    </location>
</feature>
<dbReference type="PRINTS" id="PR00237">
    <property type="entry name" value="GPCRRHODOPSN"/>
</dbReference>
<reference evidence="16" key="1">
    <citation type="submission" date="2025-08" db="UniProtKB">
        <authorList>
            <consortium name="RefSeq"/>
        </authorList>
    </citation>
    <scope>IDENTIFICATION</scope>
</reference>
<keyword evidence="4 12" id="KW-0812">Transmembrane</keyword>
<evidence type="ECO:0000256" key="2">
    <source>
        <dbReference type="ARBA" id="ARBA00022475"/>
    </source>
</evidence>
<organism evidence="15 16">
    <name type="scientific">Microcaecilia unicolor</name>
    <dbReference type="NCBI Taxonomy" id="1415580"/>
    <lineage>
        <taxon>Eukaryota</taxon>
        <taxon>Metazoa</taxon>
        <taxon>Chordata</taxon>
        <taxon>Craniata</taxon>
        <taxon>Vertebrata</taxon>
        <taxon>Euteleostomi</taxon>
        <taxon>Amphibia</taxon>
        <taxon>Gymnophiona</taxon>
        <taxon>Siphonopidae</taxon>
        <taxon>Microcaecilia</taxon>
    </lineage>
</organism>
<dbReference type="SUPFAM" id="SSF81321">
    <property type="entry name" value="Family A G protein-coupled receptor-like"/>
    <property type="match status" value="1"/>
</dbReference>
<evidence type="ECO:0000256" key="1">
    <source>
        <dbReference type="ARBA" id="ARBA00004651"/>
    </source>
</evidence>
<dbReference type="Gene3D" id="1.20.1070.10">
    <property type="entry name" value="Rhodopsin 7-helix transmembrane proteins"/>
    <property type="match status" value="1"/>
</dbReference>
<feature type="transmembrane region" description="Helical" evidence="13">
    <location>
        <begin position="20"/>
        <end position="46"/>
    </location>
</feature>
<feature type="transmembrane region" description="Helical" evidence="13">
    <location>
        <begin position="138"/>
        <end position="160"/>
    </location>
</feature>
<proteinExistence type="inferred from homology"/>
<keyword evidence="10" id="KW-0325">Glycoprotein</keyword>
<dbReference type="PANTHER" id="PTHR26454">
    <property type="entry name" value="OLFACTORY RECEPTOR"/>
    <property type="match status" value="1"/>
</dbReference>
<evidence type="ECO:0000313" key="16">
    <source>
        <dbReference type="RefSeq" id="XP_030042429.1"/>
    </source>
</evidence>
<dbReference type="PROSITE" id="PS00237">
    <property type="entry name" value="G_PROTEIN_RECEP_F1_1"/>
    <property type="match status" value="1"/>
</dbReference>
<comment type="similarity">
    <text evidence="12">Belongs to the G-protein coupled receptor 1 family.</text>
</comment>
<feature type="transmembrane region" description="Helical" evidence="13">
    <location>
        <begin position="58"/>
        <end position="80"/>
    </location>
</feature>
<evidence type="ECO:0000256" key="10">
    <source>
        <dbReference type="ARBA" id="ARBA00023180"/>
    </source>
</evidence>
<dbReference type="InterPro" id="IPR000725">
    <property type="entry name" value="Olfact_rcpt"/>
</dbReference>
<dbReference type="FunFam" id="1.20.1070.10:FF:000010">
    <property type="entry name" value="Olfactory receptor"/>
    <property type="match status" value="1"/>
</dbReference>
<evidence type="ECO:0000256" key="13">
    <source>
        <dbReference type="RuleBase" id="RU363047"/>
    </source>
</evidence>
<feature type="domain" description="G-protein coupled receptors family 1 profile" evidence="14">
    <location>
        <begin position="39"/>
        <end position="288"/>
    </location>
</feature>
<keyword evidence="9 12" id="KW-0675">Receptor</keyword>
<evidence type="ECO:0000313" key="15">
    <source>
        <dbReference type="Proteomes" id="UP000515156"/>
    </source>
</evidence>
<dbReference type="GO" id="GO:0005886">
    <property type="term" value="C:plasma membrane"/>
    <property type="evidence" value="ECO:0007669"/>
    <property type="project" value="UniProtKB-SubCell"/>
</dbReference>
<dbReference type="GO" id="GO:0004930">
    <property type="term" value="F:G protein-coupled receptor activity"/>
    <property type="evidence" value="ECO:0007669"/>
    <property type="project" value="UniProtKB-KW"/>
</dbReference>
<sequence length="309" mass="35002">MSNQTVVMEFIFVGFPGSRGLHISLFFLFFLIYLITIVSNLLMIVLICKDSRLHTPMYFFLCNLSILEAFNSSNIFPKMLVDFVSENKRISFSSCITQSYFYFLLASVEFFLLGIMSFDRYVAICNPLRYATIMRGQLCIKLMVFCWVGSILSLLFPTIIISSFPFCGTNIIDHYFCDSAAILKLACADTRFVQLLSIILALIILPSSLLLTLVSYTYIIFTILHISSVDGRQKAFSTCASHLIMVTLVYGCALFIEVSPMINPSVDLYKGLSVVSNALPPLFNPFIYTLKNEKVKEVIKGFTKKKIWS</sequence>
<evidence type="ECO:0000256" key="8">
    <source>
        <dbReference type="ARBA" id="ARBA00023136"/>
    </source>
</evidence>
<dbReference type="KEGG" id="muo:115457146"/>
<dbReference type="PRINTS" id="PR00245">
    <property type="entry name" value="OLFACTORYR"/>
</dbReference>
<dbReference type="PANTHER" id="PTHR26454:SF1">
    <property type="entry name" value="OLFACTORY RECEPTOR"/>
    <property type="match status" value="1"/>
</dbReference>
<dbReference type="Proteomes" id="UP000515156">
    <property type="component" value="Chromosome 14"/>
</dbReference>
<dbReference type="RefSeq" id="XP_030042429.1">
    <property type="nucleotide sequence ID" value="XM_030186569.1"/>
</dbReference>
<feature type="transmembrane region" description="Helical" evidence="13">
    <location>
        <begin position="100"/>
        <end position="118"/>
    </location>
</feature>
<keyword evidence="5 13" id="KW-0552">Olfaction</keyword>
<evidence type="ECO:0000256" key="4">
    <source>
        <dbReference type="ARBA" id="ARBA00022692"/>
    </source>
</evidence>
<dbReference type="PROSITE" id="PS50262">
    <property type="entry name" value="G_PROTEIN_RECEP_F1_2"/>
    <property type="match status" value="1"/>
</dbReference>
<comment type="subcellular location">
    <subcellularLocation>
        <location evidence="1 13">Cell membrane</location>
        <topology evidence="1 13">Multi-pass membrane protein</topology>
    </subcellularLocation>
</comment>
<evidence type="ECO:0000256" key="3">
    <source>
        <dbReference type="ARBA" id="ARBA00022606"/>
    </source>
</evidence>
<evidence type="ECO:0000256" key="12">
    <source>
        <dbReference type="RuleBase" id="RU000688"/>
    </source>
</evidence>
<dbReference type="AlphaFoldDB" id="A0A6P7WWY0"/>
<accession>A0A6P7WWY0</accession>
<protein>
    <recommendedName>
        <fullName evidence="13">Olfactory receptor</fullName>
    </recommendedName>
</protein>
<keyword evidence="3 13" id="KW-0716">Sensory transduction</keyword>
<keyword evidence="7 12" id="KW-0297">G-protein coupled receptor</keyword>
<keyword evidence="2 13" id="KW-1003">Cell membrane</keyword>
<keyword evidence="8 13" id="KW-0472">Membrane</keyword>
<dbReference type="Pfam" id="PF13853">
    <property type="entry name" value="7tm_4"/>
    <property type="match status" value="1"/>
</dbReference>